<organism evidence="1 2">
    <name type="scientific">Letharia columbiana</name>
    <dbReference type="NCBI Taxonomy" id="112416"/>
    <lineage>
        <taxon>Eukaryota</taxon>
        <taxon>Fungi</taxon>
        <taxon>Dikarya</taxon>
        <taxon>Ascomycota</taxon>
        <taxon>Pezizomycotina</taxon>
        <taxon>Lecanoromycetes</taxon>
        <taxon>OSLEUM clade</taxon>
        <taxon>Lecanoromycetidae</taxon>
        <taxon>Lecanorales</taxon>
        <taxon>Lecanorineae</taxon>
        <taxon>Parmeliaceae</taxon>
        <taxon>Letharia</taxon>
    </lineage>
</organism>
<evidence type="ECO:0000313" key="2">
    <source>
        <dbReference type="Proteomes" id="UP000578531"/>
    </source>
</evidence>
<name>A0A8H6L4N4_9LECA</name>
<reference evidence="1 2" key="1">
    <citation type="journal article" date="2020" name="Genomics">
        <title>Complete, high-quality genomes from long-read metagenomic sequencing of two wolf lichen thalli reveals enigmatic genome architecture.</title>
        <authorList>
            <person name="McKenzie S.K."/>
            <person name="Walston R.F."/>
            <person name="Allen J.L."/>
        </authorList>
    </citation>
    <scope>NUCLEOTIDE SEQUENCE [LARGE SCALE GENOMIC DNA]</scope>
    <source>
        <strain evidence="1">WasteWater2</strain>
    </source>
</reference>
<gene>
    <name evidence="1" type="ORF">HO173_006171</name>
</gene>
<dbReference type="OrthoDB" id="2309723at2759"/>
<dbReference type="PANTHER" id="PTHR32419:SF25">
    <property type="entry name" value="GLUTATHIONE S-TRANSFERASE (EUROFUNG)"/>
    <property type="match status" value="1"/>
</dbReference>
<accession>A0A8H6L4N4</accession>
<proteinExistence type="predicted"/>
<sequence>MDYELYPTGWSFTGRAGTAVQDPIYGSKRFSELYPKADSEYKGRYSVPVLCDRKEETIVNNESPEIVRMIYSGFDSLLPLEMSEGN</sequence>
<comment type="caution">
    <text evidence="1">The sequence shown here is derived from an EMBL/GenBank/DDBJ whole genome shotgun (WGS) entry which is preliminary data.</text>
</comment>
<protein>
    <submittedName>
        <fullName evidence="1">Uncharacterized protein</fullName>
    </submittedName>
</protein>
<dbReference type="EMBL" id="JACCJC010000024">
    <property type="protein sequence ID" value="KAF6235488.1"/>
    <property type="molecule type" value="Genomic_DNA"/>
</dbReference>
<dbReference type="Gene3D" id="3.40.30.10">
    <property type="entry name" value="Glutaredoxin"/>
    <property type="match status" value="1"/>
</dbReference>
<dbReference type="GeneID" id="59287832"/>
<dbReference type="AlphaFoldDB" id="A0A8H6L4N4"/>
<dbReference type="GO" id="GO:0004364">
    <property type="term" value="F:glutathione transferase activity"/>
    <property type="evidence" value="ECO:0007669"/>
    <property type="project" value="InterPro"/>
</dbReference>
<dbReference type="Proteomes" id="UP000578531">
    <property type="component" value="Unassembled WGS sequence"/>
</dbReference>
<dbReference type="PANTHER" id="PTHR32419">
    <property type="entry name" value="GLUTATHIONYL-HYDROQUINONE REDUCTASE"/>
    <property type="match status" value="1"/>
</dbReference>
<evidence type="ECO:0000313" key="1">
    <source>
        <dbReference type="EMBL" id="KAF6235488.1"/>
    </source>
</evidence>
<dbReference type="InterPro" id="IPR016639">
    <property type="entry name" value="GST_Omega/GSH"/>
</dbReference>
<keyword evidence="2" id="KW-1185">Reference proteome</keyword>
<dbReference type="RefSeq" id="XP_037164856.1">
    <property type="nucleotide sequence ID" value="XM_037308082.1"/>
</dbReference>
<dbReference type="GO" id="GO:0005737">
    <property type="term" value="C:cytoplasm"/>
    <property type="evidence" value="ECO:0007669"/>
    <property type="project" value="TreeGrafter"/>
</dbReference>